<keyword evidence="10" id="KW-1185">Reference proteome</keyword>
<evidence type="ECO:0000259" key="8">
    <source>
        <dbReference type="Pfam" id="PF01702"/>
    </source>
</evidence>
<dbReference type="PANTHER" id="PTHR46499">
    <property type="entry name" value="QUEUINE TRNA-RIBOSYLTRANSFERASE"/>
    <property type="match status" value="1"/>
</dbReference>
<keyword evidence="1 6" id="KW-0328">Glycosyltransferase</keyword>
<evidence type="ECO:0000256" key="4">
    <source>
        <dbReference type="ARBA" id="ARBA00022723"/>
    </source>
</evidence>
<feature type="domain" description="tRNA-guanine(15) transglycosylase-like" evidence="8">
    <location>
        <begin position="16"/>
        <end position="334"/>
    </location>
</feature>
<protein>
    <recommendedName>
        <fullName evidence="6">tRNA-guanine(15) transglycosylase</fullName>
        <ecNumber evidence="6">2.4.2.48</ecNumber>
    </recommendedName>
    <alternativeName>
        <fullName evidence="6">7-cyano-7-deazaguanine tRNA-ribosyltransferase</fullName>
    </alternativeName>
    <alternativeName>
        <fullName evidence="6">Archaeal tRNA-guanine transglycosylase</fullName>
    </alternativeName>
</protein>
<evidence type="ECO:0000256" key="5">
    <source>
        <dbReference type="ARBA" id="ARBA00022833"/>
    </source>
</evidence>
<keyword evidence="4 6" id="KW-0479">Metal-binding</keyword>
<feature type="coiled-coil region" evidence="7">
    <location>
        <begin position="133"/>
        <end position="160"/>
    </location>
</feature>
<dbReference type="Proteomes" id="UP000185779">
    <property type="component" value="Unassembled WGS sequence"/>
</dbReference>
<name>A0A1F2P664_9EURY</name>
<dbReference type="NCBIfam" id="TIGR00432">
    <property type="entry name" value="arcsn_tRNA_tgt"/>
    <property type="match status" value="1"/>
</dbReference>
<dbReference type="Pfam" id="PF01702">
    <property type="entry name" value="TGT"/>
    <property type="match status" value="1"/>
</dbReference>
<evidence type="ECO:0000256" key="2">
    <source>
        <dbReference type="ARBA" id="ARBA00022679"/>
    </source>
</evidence>
<dbReference type="InterPro" id="IPR004804">
    <property type="entry name" value="TgtA"/>
</dbReference>
<keyword evidence="5 6" id="KW-0862">Zinc</keyword>
<gene>
    <name evidence="6" type="primary">tgtA</name>
    <name evidence="9" type="ORF">SBU_000592</name>
</gene>
<accession>A0A1F2P664</accession>
<dbReference type="InterPro" id="IPR050076">
    <property type="entry name" value="ArchSynthase1/Queuine_TRR"/>
</dbReference>
<dbReference type="GO" id="GO:0002099">
    <property type="term" value="P:tRNA wobble guanine modification"/>
    <property type="evidence" value="ECO:0007669"/>
    <property type="project" value="TreeGrafter"/>
</dbReference>
<evidence type="ECO:0000256" key="6">
    <source>
        <dbReference type="HAMAP-Rule" id="MF_01634"/>
    </source>
</evidence>
<evidence type="ECO:0000313" key="10">
    <source>
        <dbReference type="Proteomes" id="UP000185779"/>
    </source>
</evidence>
<evidence type="ECO:0000256" key="1">
    <source>
        <dbReference type="ARBA" id="ARBA00022676"/>
    </source>
</evidence>
<dbReference type="HAMAP" id="MF_01634">
    <property type="entry name" value="TgtA_arch"/>
    <property type="match status" value="1"/>
</dbReference>
<comment type="pathway">
    <text evidence="6">tRNA modification; archaeosine-tRNA biosynthesis.</text>
</comment>
<evidence type="ECO:0000313" key="9">
    <source>
        <dbReference type="EMBL" id="OFV66625.1"/>
    </source>
</evidence>
<dbReference type="InterPro" id="IPR002616">
    <property type="entry name" value="tRNA_ribo_trans-like"/>
</dbReference>
<proteinExistence type="inferred from homology"/>
<feature type="binding site" evidence="6">
    <location>
        <position position="283"/>
    </location>
    <ligand>
        <name>Zn(2+)</name>
        <dbReference type="ChEBI" id="CHEBI:29105"/>
    </ligand>
</feature>
<dbReference type="GO" id="GO:0005737">
    <property type="term" value="C:cytoplasm"/>
    <property type="evidence" value="ECO:0007669"/>
    <property type="project" value="TreeGrafter"/>
</dbReference>
<dbReference type="EC" id="2.4.2.48" evidence="6"/>
<dbReference type="SUPFAM" id="SSF88802">
    <property type="entry name" value="Pre-PUA domain"/>
    <property type="match status" value="1"/>
</dbReference>
<comment type="function">
    <text evidence="6">Exchanges the guanine residue with 7-cyano-7-deazaguanine (preQ0) at position 15 in the dihydrouridine loop (D-loop) of archaeal tRNAs.</text>
</comment>
<organism evidence="9 10">
    <name type="scientific">Candidatus Syntropharchaeum butanivorans</name>
    <dbReference type="NCBI Taxonomy" id="1839936"/>
    <lineage>
        <taxon>Archaea</taxon>
        <taxon>Methanobacteriati</taxon>
        <taxon>Methanobacteriota</taxon>
        <taxon>Stenosarchaea group</taxon>
        <taxon>Methanomicrobia</taxon>
        <taxon>Methanosarcinales</taxon>
        <taxon>ANME-2 cluster</taxon>
        <taxon>Candidatus Syntropharchaeum</taxon>
    </lineage>
</organism>
<sequence length="486" mass="55192">MRMREVFELKDKDVMGRIGRLKTAHGVIETPAILPVVRPGADASRLRKFGAQIIITNAYLIYRSPELRNQARDLGVHRLLGWDGALMTDSGSYQLYEYRAIEVENSEIVRFQQEIGSDIGVPLDIPSSIYISHSRARAELDRTLNRLREARELIDDERDGMILAGTIQGSIYPDLREYAAREASRIGFDLYPIGGVVPLMEQYRYGDLVRVILHSKINLEPSAPIHLFGAGHPMVFALAVALGCDLFDSAAYALYASDGRYLSPSGTYFIEKMEYLPCSCPVCSERSPEDLRSDKDLLADHNLYTSFEEIRRIKEAIREKRLWELVQMRVRSHPSLLEGLKSAVSFADLIERFDPISKTSFFYSGPESSRRPEVIRYSNRLDRFELGGTVLITTERVLKQLNIEHDHLFLLKPPFGPYPVELSETYPVGPSEIPKTPDHEAMVVAGSNVRRLIELNPDVRFIIACEQEWKGYIGDIEKGQVEVVWV</sequence>
<dbReference type="PANTHER" id="PTHR46499:SF1">
    <property type="entry name" value="QUEUINE TRNA-RIBOSYLTRANSFERASE"/>
    <property type="match status" value="1"/>
</dbReference>
<dbReference type="EMBL" id="LYOR01000002">
    <property type="protein sequence ID" value="OFV66625.1"/>
    <property type="molecule type" value="Genomic_DNA"/>
</dbReference>
<dbReference type="AlphaFoldDB" id="A0A1F2P664"/>
<feature type="binding site" evidence="6">
    <location>
        <position position="278"/>
    </location>
    <ligand>
        <name>Zn(2+)</name>
        <dbReference type="ChEBI" id="CHEBI:29105"/>
    </ligand>
</feature>
<reference evidence="9" key="1">
    <citation type="submission" date="2016-05" db="EMBL/GenBank/DDBJ databases">
        <title>Microbial consortia oxidize butane by reversing methanogenesis.</title>
        <authorList>
            <person name="Laso-Perez R."/>
            <person name="Richter M."/>
            <person name="Wegener G."/>
            <person name="Musat F."/>
        </authorList>
    </citation>
    <scope>NUCLEOTIDE SEQUENCE [LARGE SCALE GENOMIC DNA]</scope>
    <source>
        <strain evidence="9">BOX1</strain>
    </source>
</reference>
<comment type="similarity">
    <text evidence="6">Belongs to the archaeosine tRNA-ribosyltransferase family.</text>
</comment>
<evidence type="ECO:0000256" key="3">
    <source>
        <dbReference type="ARBA" id="ARBA00022694"/>
    </source>
</evidence>
<evidence type="ECO:0000256" key="7">
    <source>
        <dbReference type="SAM" id="Coils"/>
    </source>
</evidence>
<feature type="binding site" evidence="6">
    <location>
        <position position="124"/>
    </location>
    <ligand>
        <name>substrate</name>
    </ligand>
</feature>
<dbReference type="STRING" id="1839936.SBU_000592"/>
<dbReference type="PATRIC" id="fig|1839936.3.peg.600"/>
<feature type="binding site" evidence="6">
    <location>
        <position position="280"/>
    </location>
    <ligand>
        <name>Zn(2+)</name>
        <dbReference type="ChEBI" id="CHEBI:29105"/>
    </ligand>
</feature>
<comment type="cofactor">
    <cofactor evidence="6">
        <name>Zn(2+)</name>
        <dbReference type="ChEBI" id="CHEBI:29105"/>
    </cofactor>
    <text evidence="6">Binds 1 zinc ion per subunit.</text>
</comment>
<keyword evidence="3 6" id="KW-0819">tRNA processing</keyword>
<feature type="active site" description="Nucleophile" evidence="6">
    <location>
        <position position="89"/>
    </location>
</feature>
<comment type="catalytic activity">
    <reaction evidence="6">
        <text>guanosine(15) in tRNA + 7-cyano-7-carbaguanine = 7-cyano-7-carbaguanosine(15) in tRNA + guanine</text>
        <dbReference type="Rhea" id="RHEA:43164"/>
        <dbReference type="Rhea" id="RHEA-COMP:10371"/>
        <dbReference type="Rhea" id="RHEA-COMP:10372"/>
        <dbReference type="ChEBI" id="CHEBI:16235"/>
        <dbReference type="ChEBI" id="CHEBI:45075"/>
        <dbReference type="ChEBI" id="CHEBI:74269"/>
        <dbReference type="ChEBI" id="CHEBI:82850"/>
        <dbReference type="EC" id="2.4.2.48"/>
    </reaction>
</comment>
<dbReference type="UniPathway" id="UPA00393"/>
<dbReference type="Gene3D" id="3.20.20.105">
    <property type="entry name" value="Queuine tRNA-ribosyltransferase-like"/>
    <property type="match status" value="1"/>
</dbReference>
<dbReference type="GO" id="GO:0016763">
    <property type="term" value="F:pentosyltransferase activity"/>
    <property type="evidence" value="ECO:0007669"/>
    <property type="project" value="UniProtKB-UniRule"/>
</dbReference>
<dbReference type="SUPFAM" id="SSF51713">
    <property type="entry name" value="tRNA-guanine transglycosylase"/>
    <property type="match status" value="1"/>
</dbReference>
<feature type="binding site" evidence="6">
    <location>
        <position position="195"/>
    </location>
    <ligand>
        <name>substrate</name>
    </ligand>
</feature>
<keyword evidence="7" id="KW-0175">Coiled coil</keyword>
<keyword evidence="2 6" id="KW-0808">Transferase</keyword>
<dbReference type="GO" id="GO:0008270">
    <property type="term" value="F:zinc ion binding"/>
    <property type="evidence" value="ECO:0007669"/>
    <property type="project" value="UniProtKB-UniRule"/>
</dbReference>
<dbReference type="InterPro" id="IPR036511">
    <property type="entry name" value="TGT-like_sf"/>
</dbReference>
<comment type="caution">
    <text evidence="9">The sequence shown here is derived from an EMBL/GenBank/DDBJ whole genome shotgun (WGS) entry which is preliminary data.</text>
</comment>
<dbReference type="NCBIfam" id="TIGR00449">
    <property type="entry name" value="tgt_general"/>
    <property type="match status" value="1"/>
</dbReference>